<reference evidence="2" key="1">
    <citation type="submission" date="2022-07" db="EMBL/GenBank/DDBJ databases">
        <title>Phylogenomic reconstructions and comparative analyses of Kickxellomycotina fungi.</title>
        <authorList>
            <person name="Reynolds N.K."/>
            <person name="Stajich J.E."/>
            <person name="Barry K."/>
            <person name="Grigoriev I.V."/>
            <person name="Crous P."/>
            <person name="Smith M.E."/>
        </authorList>
    </citation>
    <scope>NUCLEOTIDE SEQUENCE</scope>
    <source>
        <strain evidence="2">NBRC 32514</strain>
    </source>
</reference>
<dbReference type="OrthoDB" id="5517320at2759"/>
<dbReference type="PROSITE" id="PS51263">
    <property type="entry name" value="ADF_H"/>
    <property type="match status" value="1"/>
</dbReference>
<dbReference type="GO" id="GO:0003779">
    <property type="term" value="F:actin binding"/>
    <property type="evidence" value="ECO:0007669"/>
    <property type="project" value="InterPro"/>
</dbReference>
<evidence type="ECO:0000259" key="1">
    <source>
        <dbReference type="PROSITE" id="PS51263"/>
    </source>
</evidence>
<organism evidence="2 3">
    <name type="scientific">Coemansia erecta</name>
    <dbReference type="NCBI Taxonomy" id="147472"/>
    <lineage>
        <taxon>Eukaryota</taxon>
        <taxon>Fungi</taxon>
        <taxon>Fungi incertae sedis</taxon>
        <taxon>Zoopagomycota</taxon>
        <taxon>Kickxellomycotina</taxon>
        <taxon>Kickxellomycetes</taxon>
        <taxon>Kickxellales</taxon>
        <taxon>Kickxellaceae</taxon>
        <taxon>Coemansia</taxon>
    </lineage>
</organism>
<keyword evidence="3" id="KW-1185">Reference proteome</keyword>
<protein>
    <recommendedName>
        <fullName evidence="1">ADF-H domain-containing protein</fullName>
    </recommendedName>
</protein>
<evidence type="ECO:0000313" key="3">
    <source>
        <dbReference type="Proteomes" id="UP001149813"/>
    </source>
</evidence>
<proteinExistence type="predicted"/>
<sequence>MLHYPMSAYEQHLPPMPTFGRRPSFSQSQVYSTSSYKYAIFDLDNATSPEIYSPLNTSSDNYSSFRSFLPVFHCCYAVYKLSFVRNMRATNVVVFYTWLPPAASEAEKQRYRANAGNVGKQLSHYDVHFECSEWREFQHHNAVAKVCRLMNEAGL</sequence>
<evidence type="ECO:0000313" key="2">
    <source>
        <dbReference type="EMBL" id="KAJ1722152.1"/>
    </source>
</evidence>
<dbReference type="AlphaFoldDB" id="A0A9W7Y064"/>
<dbReference type="InterPro" id="IPR029006">
    <property type="entry name" value="ADF-H/Gelsolin-like_dom_sf"/>
</dbReference>
<dbReference type="SUPFAM" id="SSF55753">
    <property type="entry name" value="Actin depolymerizing proteins"/>
    <property type="match status" value="1"/>
</dbReference>
<dbReference type="Proteomes" id="UP001149813">
    <property type="component" value="Unassembled WGS sequence"/>
</dbReference>
<dbReference type="Gene3D" id="3.40.20.10">
    <property type="entry name" value="Severin"/>
    <property type="match status" value="1"/>
</dbReference>
<comment type="caution">
    <text evidence="2">The sequence shown here is derived from an EMBL/GenBank/DDBJ whole genome shotgun (WGS) entry which is preliminary data.</text>
</comment>
<name>A0A9W7Y064_9FUNG</name>
<dbReference type="InterPro" id="IPR002108">
    <property type="entry name" value="ADF-H"/>
</dbReference>
<feature type="domain" description="ADF-H" evidence="1">
    <location>
        <begin position="13"/>
        <end position="147"/>
    </location>
</feature>
<gene>
    <name evidence="2" type="ORF">LPJ53_003388</name>
</gene>
<dbReference type="Pfam" id="PF00241">
    <property type="entry name" value="Cofilin_ADF"/>
    <property type="match status" value="1"/>
</dbReference>
<accession>A0A9W7Y064</accession>
<dbReference type="EMBL" id="JANBOJ010000127">
    <property type="protein sequence ID" value="KAJ1722152.1"/>
    <property type="molecule type" value="Genomic_DNA"/>
</dbReference>